<keyword evidence="7 8" id="KW-0472">Membrane</keyword>
<protein>
    <recommendedName>
        <fullName evidence="11">Iron ABC transporter permease</fullName>
    </recommendedName>
</protein>
<evidence type="ECO:0000256" key="5">
    <source>
        <dbReference type="ARBA" id="ARBA00022692"/>
    </source>
</evidence>
<feature type="transmembrane region" description="Helical" evidence="8">
    <location>
        <begin position="311"/>
        <end position="330"/>
    </location>
</feature>
<feature type="transmembrane region" description="Helical" evidence="8">
    <location>
        <begin position="123"/>
        <end position="141"/>
    </location>
</feature>
<proteinExistence type="inferred from homology"/>
<organism evidence="9 10">
    <name type="scientific">Paenibacillus xylanivorans</name>
    <dbReference type="NCBI Taxonomy" id="1705561"/>
    <lineage>
        <taxon>Bacteria</taxon>
        <taxon>Bacillati</taxon>
        <taxon>Bacillota</taxon>
        <taxon>Bacilli</taxon>
        <taxon>Bacillales</taxon>
        <taxon>Paenibacillaceae</taxon>
        <taxon>Paenibacillus</taxon>
    </lineage>
</organism>
<dbReference type="GO" id="GO:0005886">
    <property type="term" value="C:plasma membrane"/>
    <property type="evidence" value="ECO:0007669"/>
    <property type="project" value="UniProtKB-SubCell"/>
</dbReference>
<gene>
    <name evidence="9" type="ORF">AMS66_05955</name>
</gene>
<comment type="subcellular location">
    <subcellularLocation>
        <location evidence="1">Cell membrane</location>
        <topology evidence="1">Multi-pass membrane protein</topology>
    </subcellularLocation>
</comment>
<dbReference type="SUPFAM" id="SSF81345">
    <property type="entry name" value="ABC transporter involved in vitamin B12 uptake, BtuC"/>
    <property type="match status" value="1"/>
</dbReference>
<accession>A0A0N0UIC7</accession>
<feature type="transmembrane region" description="Helical" evidence="8">
    <location>
        <begin position="197"/>
        <end position="214"/>
    </location>
</feature>
<comment type="caution">
    <text evidence="9">The sequence shown here is derived from an EMBL/GenBank/DDBJ whole genome shotgun (WGS) entry which is preliminary data.</text>
</comment>
<evidence type="ECO:0000256" key="7">
    <source>
        <dbReference type="ARBA" id="ARBA00023136"/>
    </source>
</evidence>
<evidence type="ECO:0000313" key="9">
    <source>
        <dbReference type="EMBL" id="KOY17334.1"/>
    </source>
</evidence>
<evidence type="ECO:0000256" key="1">
    <source>
        <dbReference type="ARBA" id="ARBA00004651"/>
    </source>
</evidence>
<dbReference type="CDD" id="cd06550">
    <property type="entry name" value="TM_ABC_iron-siderophores_like"/>
    <property type="match status" value="1"/>
</dbReference>
<evidence type="ECO:0008006" key="11">
    <source>
        <dbReference type="Google" id="ProtNLM"/>
    </source>
</evidence>
<name>A0A0N0UIC7_9BACL</name>
<evidence type="ECO:0000256" key="2">
    <source>
        <dbReference type="ARBA" id="ARBA00007935"/>
    </source>
</evidence>
<evidence type="ECO:0000256" key="3">
    <source>
        <dbReference type="ARBA" id="ARBA00022448"/>
    </source>
</evidence>
<evidence type="ECO:0000256" key="4">
    <source>
        <dbReference type="ARBA" id="ARBA00022475"/>
    </source>
</evidence>
<dbReference type="FunFam" id="1.10.3470.10:FF:000001">
    <property type="entry name" value="Vitamin B12 ABC transporter permease BtuC"/>
    <property type="match status" value="1"/>
</dbReference>
<feature type="transmembrane region" description="Helical" evidence="8">
    <location>
        <begin position="97"/>
        <end position="117"/>
    </location>
</feature>
<comment type="similarity">
    <text evidence="2">Belongs to the binding-protein-dependent transport system permease family. FecCD subfamily.</text>
</comment>
<evidence type="ECO:0000313" key="10">
    <source>
        <dbReference type="Proteomes" id="UP000037688"/>
    </source>
</evidence>
<dbReference type="PANTHER" id="PTHR30472:SF24">
    <property type="entry name" value="FERRIC ENTEROBACTIN TRANSPORT SYSTEM PERMEASE PROTEIN FEPG"/>
    <property type="match status" value="1"/>
</dbReference>
<dbReference type="GO" id="GO:0022857">
    <property type="term" value="F:transmembrane transporter activity"/>
    <property type="evidence" value="ECO:0007669"/>
    <property type="project" value="InterPro"/>
</dbReference>
<feature type="transmembrane region" description="Helical" evidence="8">
    <location>
        <begin position="280"/>
        <end position="299"/>
    </location>
</feature>
<evidence type="ECO:0000256" key="6">
    <source>
        <dbReference type="ARBA" id="ARBA00022989"/>
    </source>
</evidence>
<dbReference type="Pfam" id="PF01032">
    <property type="entry name" value="FecCD"/>
    <property type="match status" value="1"/>
</dbReference>
<feature type="transmembrane region" description="Helical" evidence="8">
    <location>
        <begin position="153"/>
        <end position="177"/>
    </location>
</feature>
<feature type="transmembrane region" description="Helical" evidence="8">
    <location>
        <begin position="65"/>
        <end position="85"/>
    </location>
</feature>
<dbReference type="RefSeq" id="WP_053779919.1">
    <property type="nucleotide sequence ID" value="NZ_LITU01000040.1"/>
</dbReference>
<dbReference type="InterPro" id="IPR037294">
    <property type="entry name" value="ABC_BtuC-like"/>
</dbReference>
<dbReference type="AlphaFoldDB" id="A0A0N0UIC7"/>
<dbReference type="EMBL" id="LITU01000040">
    <property type="protein sequence ID" value="KOY17334.1"/>
    <property type="molecule type" value="Genomic_DNA"/>
</dbReference>
<reference evidence="9 10" key="1">
    <citation type="submission" date="2015-08" db="EMBL/GenBank/DDBJ databases">
        <title>Draft genome sequence of cellulolytic and xylanolytic Paenibacillus sp. A59, isolated from a decaying forest soil from Patagonia, Argentina.</title>
        <authorList>
            <person name="Ghio S."/>
            <person name="Caceres A.M."/>
            <person name="Talia P."/>
            <person name="Grasso D."/>
            <person name="Campos E."/>
        </authorList>
    </citation>
    <scope>NUCLEOTIDE SEQUENCE [LARGE SCALE GENOMIC DNA]</scope>
    <source>
        <strain evidence="9 10">A59</strain>
    </source>
</reference>
<keyword evidence="3" id="KW-0813">Transport</keyword>
<dbReference type="Proteomes" id="UP000037688">
    <property type="component" value="Unassembled WGS sequence"/>
</dbReference>
<keyword evidence="4" id="KW-1003">Cell membrane</keyword>
<feature type="transmembrane region" description="Helical" evidence="8">
    <location>
        <begin position="242"/>
        <end position="268"/>
    </location>
</feature>
<dbReference type="PATRIC" id="fig|1705561.3.peg.901"/>
<dbReference type="OrthoDB" id="9811721at2"/>
<dbReference type="GO" id="GO:0033214">
    <property type="term" value="P:siderophore-iron import into cell"/>
    <property type="evidence" value="ECO:0007669"/>
    <property type="project" value="TreeGrafter"/>
</dbReference>
<keyword evidence="5 8" id="KW-0812">Transmembrane</keyword>
<keyword evidence="6 8" id="KW-1133">Transmembrane helix</keyword>
<sequence length="335" mass="36175">MISSIIKRRAITVILILLFLNAGALVLNVMLGDRSIAPGEVLRSLMGRGEQEYYFTIHQLRLPRVLTGFLVGCGLALAGTILQVITRNPLASPGVIGLNSGAAAAVVAVMVLVPTFPMRHMPWIAFIGAFLAATVIYGLSWRKGEASSTVRMLLVGVGISAMAGALITYLLTVGKIFRVSQASVWMAGSLYGRTWEHFWPLLPWVLILFLLLIWMSRRLDMFLLDVQSAAGLGLRVETMRVLFLLMSVGLAGSAVSMAGTIGFVGLMAPHMAKHLAGSRSLVRLPIAALLGGLIVMLADLAGRTWFAPYEIPAGLITAMIGAPYMMYLLLRRRGI</sequence>
<dbReference type="InterPro" id="IPR000522">
    <property type="entry name" value="ABC_transptr_permease_BtuC"/>
</dbReference>
<keyword evidence="10" id="KW-1185">Reference proteome</keyword>
<dbReference type="Gene3D" id="1.10.3470.10">
    <property type="entry name" value="ABC transporter involved in vitamin B12 uptake, BtuC"/>
    <property type="match status" value="1"/>
</dbReference>
<evidence type="ECO:0000256" key="8">
    <source>
        <dbReference type="SAM" id="Phobius"/>
    </source>
</evidence>
<dbReference type="PANTHER" id="PTHR30472">
    <property type="entry name" value="FERRIC ENTEROBACTIN TRANSPORT SYSTEM PERMEASE PROTEIN"/>
    <property type="match status" value="1"/>
</dbReference>